<sequence length="388" mass="42888">MKLTYFLREAAAALYFLGAFVPSITAVPVQLQQLTSREPAAAVSPELPRLVIYYQTTHDSDGRPISMLPLITEKNIALTHLIVCSFHVVADGGIHLNDYPPDHSLFYTLWNETQVMKSAGVKIMGMVGGAAAGSFTDQTLDARNADVFERAYAQLHDTIQLYQLDGMDLDVEQPMSLPGIVRLVRRLRSDFGPDFIITLAPVASALHEGANLSGFDYKSLERIDGADISFYNAQFYNGFGDMQTPKFYEAVVTDWQGWHPSRILAGQITTPANGGGFVSFDKLNETIVALSRSVGGIGGIMGWEYFNSESGIPEREPWRWAQVMTAILRPNLFRELVVTRSTADRLVESWRESVSGWRANSVNLGVGVSWIPDDLLTPNVDYLGMVNA</sequence>
<feature type="domain" description="GH18" evidence="1">
    <location>
        <begin position="48"/>
        <end position="331"/>
    </location>
</feature>
<dbReference type="InterPro" id="IPR050542">
    <property type="entry name" value="Glycosyl_Hydrlase18_Chitinase"/>
</dbReference>
<dbReference type="InterPro" id="IPR017853">
    <property type="entry name" value="GH"/>
</dbReference>
<dbReference type="PROSITE" id="PS51910">
    <property type="entry name" value="GH18_2"/>
    <property type="match status" value="1"/>
</dbReference>
<dbReference type="EMBL" id="JAUEDM010000008">
    <property type="protein sequence ID" value="KAK3313213.1"/>
    <property type="molecule type" value="Genomic_DNA"/>
</dbReference>
<dbReference type="GO" id="GO:0005975">
    <property type="term" value="P:carbohydrate metabolic process"/>
    <property type="evidence" value="ECO:0007669"/>
    <property type="project" value="InterPro"/>
</dbReference>
<keyword evidence="3" id="KW-1185">Reference proteome</keyword>
<comment type="caution">
    <text evidence="2">The sequence shown here is derived from an EMBL/GenBank/DDBJ whole genome shotgun (WGS) entry which is preliminary data.</text>
</comment>
<dbReference type="CDD" id="cd06546">
    <property type="entry name" value="GH18_CTS3_chitinase"/>
    <property type="match status" value="1"/>
</dbReference>
<dbReference type="PANTHER" id="PTHR45708">
    <property type="entry name" value="ENDOCHITINASE"/>
    <property type="match status" value="1"/>
</dbReference>
<accession>A0AAE0HUN3</accession>
<dbReference type="Pfam" id="PF00704">
    <property type="entry name" value="Glyco_hydro_18"/>
    <property type="match status" value="1"/>
</dbReference>
<reference evidence="2" key="1">
    <citation type="journal article" date="2023" name="Mol. Phylogenet. Evol.">
        <title>Genome-scale phylogeny and comparative genomics of the fungal order Sordariales.</title>
        <authorList>
            <person name="Hensen N."/>
            <person name="Bonometti L."/>
            <person name="Westerberg I."/>
            <person name="Brannstrom I.O."/>
            <person name="Guillou S."/>
            <person name="Cros-Aarteil S."/>
            <person name="Calhoun S."/>
            <person name="Haridas S."/>
            <person name="Kuo A."/>
            <person name="Mondo S."/>
            <person name="Pangilinan J."/>
            <person name="Riley R."/>
            <person name="LaButti K."/>
            <person name="Andreopoulos B."/>
            <person name="Lipzen A."/>
            <person name="Chen C."/>
            <person name="Yan M."/>
            <person name="Daum C."/>
            <person name="Ng V."/>
            <person name="Clum A."/>
            <person name="Steindorff A."/>
            <person name="Ohm R.A."/>
            <person name="Martin F."/>
            <person name="Silar P."/>
            <person name="Natvig D.O."/>
            <person name="Lalanne C."/>
            <person name="Gautier V."/>
            <person name="Ament-Velasquez S.L."/>
            <person name="Kruys A."/>
            <person name="Hutchinson M.I."/>
            <person name="Powell A.J."/>
            <person name="Barry K."/>
            <person name="Miller A.N."/>
            <person name="Grigoriev I.V."/>
            <person name="Debuchy R."/>
            <person name="Gladieux P."/>
            <person name="Hiltunen Thoren M."/>
            <person name="Johannesson H."/>
        </authorList>
    </citation>
    <scope>NUCLEOTIDE SEQUENCE</scope>
    <source>
        <strain evidence="2">CBS 118394</strain>
    </source>
</reference>
<dbReference type="SUPFAM" id="SSF51445">
    <property type="entry name" value="(Trans)glycosidases"/>
    <property type="match status" value="1"/>
</dbReference>
<dbReference type="InterPro" id="IPR001223">
    <property type="entry name" value="Glyco_hydro18_cat"/>
</dbReference>
<dbReference type="GO" id="GO:0004568">
    <property type="term" value="F:chitinase activity"/>
    <property type="evidence" value="ECO:0007669"/>
    <property type="project" value="TreeGrafter"/>
</dbReference>
<dbReference type="Proteomes" id="UP001283341">
    <property type="component" value="Unassembled WGS sequence"/>
</dbReference>
<dbReference type="GO" id="GO:0005576">
    <property type="term" value="C:extracellular region"/>
    <property type="evidence" value="ECO:0007669"/>
    <property type="project" value="TreeGrafter"/>
</dbReference>
<evidence type="ECO:0000259" key="1">
    <source>
        <dbReference type="PROSITE" id="PS51910"/>
    </source>
</evidence>
<name>A0AAE0HUN3_9PEZI</name>
<proteinExistence type="predicted"/>
<evidence type="ECO:0000313" key="3">
    <source>
        <dbReference type="Proteomes" id="UP001283341"/>
    </source>
</evidence>
<dbReference type="Gene3D" id="3.20.20.80">
    <property type="entry name" value="Glycosidases"/>
    <property type="match status" value="1"/>
</dbReference>
<gene>
    <name evidence="2" type="ORF">B0H66DRAFT_505399</name>
</gene>
<dbReference type="AlphaFoldDB" id="A0AAE0HUN3"/>
<protein>
    <submittedName>
        <fullName evidence="2">Endo-N-acetyl-beta-D-glucosaminidase</fullName>
    </submittedName>
</protein>
<reference evidence="2" key="2">
    <citation type="submission" date="2023-06" db="EMBL/GenBank/DDBJ databases">
        <authorList>
            <consortium name="Lawrence Berkeley National Laboratory"/>
            <person name="Haridas S."/>
            <person name="Hensen N."/>
            <person name="Bonometti L."/>
            <person name="Westerberg I."/>
            <person name="Brannstrom I.O."/>
            <person name="Guillou S."/>
            <person name="Cros-Aarteil S."/>
            <person name="Calhoun S."/>
            <person name="Kuo A."/>
            <person name="Mondo S."/>
            <person name="Pangilinan J."/>
            <person name="Riley R."/>
            <person name="Labutti K."/>
            <person name="Andreopoulos B."/>
            <person name="Lipzen A."/>
            <person name="Chen C."/>
            <person name="Yanf M."/>
            <person name="Daum C."/>
            <person name="Ng V."/>
            <person name="Clum A."/>
            <person name="Steindorff A."/>
            <person name="Ohm R."/>
            <person name="Martin F."/>
            <person name="Silar P."/>
            <person name="Natvig D."/>
            <person name="Lalanne C."/>
            <person name="Gautier V."/>
            <person name="Ament-Velasquez S.L."/>
            <person name="Kruys A."/>
            <person name="Hutchinson M.I."/>
            <person name="Powell A.J."/>
            <person name="Barry K."/>
            <person name="Miller A.N."/>
            <person name="Grigoriev I.V."/>
            <person name="Debuchy R."/>
            <person name="Gladieux P."/>
            <person name="Thoren M.H."/>
            <person name="Johannesson H."/>
        </authorList>
    </citation>
    <scope>NUCLEOTIDE SEQUENCE</scope>
    <source>
        <strain evidence="2">CBS 118394</strain>
    </source>
</reference>
<organism evidence="2 3">
    <name type="scientific">Apodospora peruviana</name>
    <dbReference type="NCBI Taxonomy" id="516989"/>
    <lineage>
        <taxon>Eukaryota</taxon>
        <taxon>Fungi</taxon>
        <taxon>Dikarya</taxon>
        <taxon>Ascomycota</taxon>
        <taxon>Pezizomycotina</taxon>
        <taxon>Sordariomycetes</taxon>
        <taxon>Sordariomycetidae</taxon>
        <taxon>Sordariales</taxon>
        <taxon>Lasiosphaeriaceae</taxon>
        <taxon>Apodospora</taxon>
    </lineage>
</organism>
<evidence type="ECO:0000313" key="2">
    <source>
        <dbReference type="EMBL" id="KAK3313213.1"/>
    </source>
</evidence>
<dbReference type="PANTHER" id="PTHR45708:SF60">
    <property type="entry name" value="III CHITINASE, PUTATIVE (AFU_ORTHOLOGUE AFUA_5G03850)-RELATED"/>
    <property type="match status" value="1"/>
</dbReference>